<evidence type="ECO:0000256" key="1">
    <source>
        <dbReference type="ARBA" id="ARBA00022679"/>
    </source>
</evidence>
<comment type="caution">
    <text evidence="7">The sequence shown here is derived from an EMBL/GenBank/DDBJ whole genome shotgun (WGS) entry which is preliminary data.</text>
</comment>
<keyword evidence="1" id="KW-0808">Transferase</keyword>
<name>A0A917FJI4_9GAMM</name>
<dbReference type="GO" id="GO:0004674">
    <property type="term" value="F:protein serine/threonine kinase activity"/>
    <property type="evidence" value="ECO:0007669"/>
    <property type="project" value="TreeGrafter"/>
</dbReference>
<dbReference type="SUPFAM" id="SSF56112">
    <property type="entry name" value="Protein kinase-like (PK-like)"/>
    <property type="match status" value="1"/>
</dbReference>
<evidence type="ECO:0000313" key="8">
    <source>
        <dbReference type="Proteomes" id="UP000605253"/>
    </source>
</evidence>
<dbReference type="InterPro" id="IPR000719">
    <property type="entry name" value="Prot_kinase_dom"/>
</dbReference>
<dbReference type="AlphaFoldDB" id="A0A917FJI4"/>
<evidence type="ECO:0000256" key="5">
    <source>
        <dbReference type="PROSITE-ProRule" id="PRU00339"/>
    </source>
</evidence>
<dbReference type="PROSITE" id="PS50011">
    <property type="entry name" value="PROTEIN_KINASE_DOM"/>
    <property type="match status" value="1"/>
</dbReference>
<dbReference type="PROSITE" id="PS50005">
    <property type="entry name" value="TPR"/>
    <property type="match status" value="2"/>
</dbReference>
<evidence type="ECO:0000256" key="3">
    <source>
        <dbReference type="ARBA" id="ARBA00022777"/>
    </source>
</evidence>
<evidence type="ECO:0000256" key="4">
    <source>
        <dbReference type="ARBA" id="ARBA00022840"/>
    </source>
</evidence>
<keyword evidence="5" id="KW-0802">TPR repeat</keyword>
<accession>A0A917FJI4</accession>
<keyword evidence="8" id="KW-1185">Reference proteome</keyword>
<dbReference type="InterPro" id="IPR019734">
    <property type="entry name" value="TPR_rpt"/>
</dbReference>
<dbReference type="SMART" id="SM00028">
    <property type="entry name" value="TPR"/>
    <property type="match status" value="6"/>
</dbReference>
<feature type="repeat" description="TPR" evidence="5">
    <location>
        <begin position="718"/>
        <end position="751"/>
    </location>
</feature>
<dbReference type="InterPro" id="IPR011009">
    <property type="entry name" value="Kinase-like_dom_sf"/>
</dbReference>
<dbReference type="Proteomes" id="UP000605253">
    <property type="component" value="Unassembled WGS sequence"/>
</dbReference>
<dbReference type="Gene3D" id="1.25.40.10">
    <property type="entry name" value="Tetratricopeptide repeat domain"/>
    <property type="match status" value="2"/>
</dbReference>
<feature type="domain" description="Protein kinase" evidence="6">
    <location>
        <begin position="79"/>
        <end position="350"/>
    </location>
</feature>
<dbReference type="PANTHER" id="PTHR43289:SF34">
    <property type="entry name" value="SERINE_THREONINE-PROTEIN KINASE YBDM-RELATED"/>
    <property type="match status" value="1"/>
</dbReference>
<dbReference type="Pfam" id="PF13424">
    <property type="entry name" value="TPR_12"/>
    <property type="match status" value="1"/>
</dbReference>
<dbReference type="Gene3D" id="1.10.510.10">
    <property type="entry name" value="Transferase(Phosphotransferase) domain 1"/>
    <property type="match status" value="1"/>
</dbReference>
<sequence>MSDLSRQIRQLFDLCIDLPTKEQVAFIQAADFPQTVKQKVLRLLKHQNSDLDISGQLLDAVKSGLRIEDLKKGDVLNEFELIKLIGRGGQGDVWLARRVDGQFEQQVAVKILKPIYQQREEQRFLAERSLLSQLSHPHIAQLISGGQYADKRHYMVLEWVDGSDLLAYAQQHSLALKKRLRLFIQVCEAVAYAHQNGIIHRDIKPSNVMVDKNGVVKLLDFGVAKSKDINITETQHDQMLTMAYASPEQLKGEKVSTVTDVYSLGLMLYELLTGQKAHAVDNTSPAELIDSITSQMPTSPSERLNQGVHRVLSTKIDKELDYLVLMALRKEPERRYQTVNAMLQDLKNYLDHKPLMAGGDSWWYRSKKFLLRNPVATTMGILLLVAMVFLQVSLVDFNRQVSEQRDQALSAQVEAERQAELANQTRDFLLNILEAASPLGNQGKDIRLDDVLAIGEKQIINSLNNEPEVKTELLKTFGSIQHNLGHYQNAIDYYQNAYELALSQDMFDQAILSQAQMALNAAWLSEYELAKKHLKIGDELLPMINDTQQKAWYQIIKSTVITEIGEQEAGLTLAQQVLKSVQIADIEDPELLGRIHNELGVSYSRIDNLKSYQHHRQALQLARQVFGDYYPKTYDRMINTATSLQRIERYREADLLFAEAQKVGQLIYPEGHPSLGRFIAERAVHFHDRGAFDQALKLYQQALDLTIQNSGKNSEEYAVRLNNLGYLYEDLGEYQKAIGMYRESIQIRKKLLGEDSLSVASARSNLARVLAKDKQFEQASVISDLVMPVYEAHERGNFYNEVTLWAIKIHQSHANKCQSVLSDMQPFLQKLTEQSDGSWRRLGAEFWLGQAFYQCGRFDLAKTLLESVLRINDKVYLADSYGHKMIQSKAKQLLADIDGRSV</sequence>
<keyword evidence="4" id="KW-0067">ATP-binding</keyword>
<dbReference type="CDD" id="cd14014">
    <property type="entry name" value="STKc_PknB_like"/>
    <property type="match status" value="1"/>
</dbReference>
<dbReference type="EMBL" id="BMEO01000001">
    <property type="protein sequence ID" value="GGF84529.1"/>
    <property type="molecule type" value="Genomic_DNA"/>
</dbReference>
<dbReference type="PROSITE" id="PS00108">
    <property type="entry name" value="PROTEIN_KINASE_ST"/>
    <property type="match status" value="1"/>
</dbReference>
<protein>
    <recommendedName>
        <fullName evidence="6">Protein kinase domain-containing protein</fullName>
    </recommendedName>
</protein>
<dbReference type="Gene3D" id="3.30.200.20">
    <property type="entry name" value="Phosphorylase Kinase, domain 1"/>
    <property type="match status" value="1"/>
</dbReference>
<dbReference type="SMART" id="SM00220">
    <property type="entry name" value="S_TKc"/>
    <property type="match status" value="1"/>
</dbReference>
<dbReference type="InterPro" id="IPR008271">
    <property type="entry name" value="Ser/Thr_kinase_AS"/>
</dbReference>
<reference evidence="7" key="1">
    <citation type="journal article" date="2014" name="Int. J. Syst. Evol. Microbiol.">
        <title>Complete genome sequence of Corynebacterium casei LMG S-19264T (=DSM 44701T), isolated from a smear-ripened cheese.</title>
        <authorList>
            <consortium name="US DOE Joint Genome Institute (JGI-PGF)"/>
            <person name="Walter F."/>
            <person name="Albersmeier A."/>
            <person name="Kalinowski J."/>
            <person name="Ruckert C."/>
        </authorList>
    </citation>
    <scope>NUCLEOTIDE SEQUENCE</scope>
    <source>
        <strain evidence="7">CGMCC 1.12181</strain>
    </source>
</reference>
<reference evidence="7" key="2">
    <citation type="submission" date="2020-09" db="EMBL/GenBank/DDBJ databases">
        <authorList>
            <person name="Sun Q."/>
            <person name="Zhou Y."/>
        </authorList>
    </citation>
    <scope>NUCLEOTIDE SEQUENCE</scope>
    <source>
        <strain evidence="7">CGMCC 1.12181</strain>
    </source>
</reference>
<keyword evidence="2" id="KW-0547">Nucleotide-binding</keyword>
<evidence type="ECO:0000259" key="6">
    <source>
        <dbReference type="PROSITE" id="PS50011"/>
    </source>
</evidence>
<dbReference type="PANTHER" id="PTHR43289">
    <property type="entry name" value="MITOGEN-ACTIVATED PROTEIN KINASE KINASE KINASE 20-RELATED"/>
    <property type="match status" value="1"/>
</dbReference>
<keyword evidence="3" id="KW-0418">Kinase</keyword>
<dbReference type="Pfam" id="PF00069">
    <property type="entry name" value="Pkinase"/>
    <property type="match status" value="1"/>
</dbReference>
<dbReference type="GO" id="GO:0005524">
    <property type="term" value="F:ATP binding"/>
    <property type="evidence" value="ECO:0007669"/>
    <property type="project" value="UniProtKB-KW"/>
</dbReference>
<evidence type="ECO:0000256" key="2">
    <source>
        <dbReference type="ARBA" id="ARBA00022741"/>
    </source>
</evidence>
<feature type="repeat" description="TPR" evidence="5">
    <location>
        <begin position="471"/>
        <end position="504"/>
    </location>
</feature>
<organism evidence="7 8">
    <name type="scientific">Marinicella pacifica</name>
    <dbReference type="NCBI Taxonomy" id="1171543"/>
    <lineage>
        <taxon>Bacteria</taxon>
        <taxon>Pseudomonadati</taxon>
        <taxon>Pseudomonadota</taxon>
        <taxon>Gammaproteobacteria</taxon>
        <taxon>Lysobacterales</taxon>
        <taxon>Marinicellaceae</taxon>
        <taxon>Marinicella</taxon>
    </lineage>
</organism>
<gene>
    <name evidence="7" type="ORF">GCM10011365_01860</name>
</gene>
<dbReference type="InterPro" id="IPR011990">
    <property type="entry name" value="TPR-like_helical_dom_sf"/>
</dbReference>
<evidence type="ECO:0000313" key="7">
    <source>
        <dbReference type="EMBL" id="GGF84529.1"/>
    </source>
</evidence>
<dbReference type="SUPFAM" id="SSF48452">
    <property type="entry name" value="TPR-like"/>
    <property type="match status" value="2"/>
</dbReference>
<proteinExistence type="predicted"/>
<dbReference type="RefSeq" id="WP_188363787.1">
    <property type="nucleotide sequence ID" value="NZ_BAABJF010000011.1"/>
</dbReference>
<dbReference type="Pfam" id="PF13181">
    <property type="entry name" value="TPR_8"/>
    <property type="match status" value="1"/>
</dbReference>